<keyword evidence="2" id="KW-1185">Reference proteome</keyword>
<sequence>MITLSLFRTRGCHSATPTSIYQVINGPNIYHCDHPVPLARGTPLSTTHLALTIKASHYFLFMRAPVSLVSKTAKCIPARESGAERGHPRIAYSHGSWWCCRQRIKKIIYLLWINCVFDEDNVRKVPALVDGRGFLFIQPYKFPTIKGNLPICTEVTQEGRI</sequence>
<comment type="caution">
    <text evidence="1">The sequence shown here is derived from an EMBL/GenBank/DDBJ whole genome shotgun (WGS) entry which is preliminary data.</text>
</comment>
<gene>
    <name evidence="1" type="ORF">OCU04_004631</name>
</gene>
<evidence type="ECO:0000313" key="1">
    <source>
        <dbReference type="EMBL" id="KAJ8067270.1"/>
    </source>
</evidence>
<dbReference type="AlphaFoldDB" id="A0A9X0AR71"/>
<proteinExistence type="predicted"/>
<evidence type="ECO:0000313" key="2">
    <source>
        <dbReference type="Proteomes" id="UP001152300"/>
    </source>
</evidence>
<organism evidence="1 2">
    <name type="scientific">Sclerotinia nivalis</name>
    <dbReference type="NCBI Taxonomy" id="352851"/>
    <lineage>
        <taxon>Eukaryota</taxon>
        <taxon>Fungi</taxon>
        <taxon>Dikarya</taxon>
        <taxon>Ascomycota</taxon>
        <taxon>Pezizomycotina</taxon>
        <taxon>Leotiomycetes</taxon>
        <taxon>Helotiales</taxon>
        <taxon>Sclerotiniaceae</taxon>
        <taxon>Sclerotinia</taxon>
    </lineage>
</organism>
<dbReference type="EMBL" id="JAPEIS010000004">
    <property type="protein sequence ID" value="KAJ8067270.1"/>
    <property type="molecule type" value="Genomic_DNA"/>
</dbReference>
<name>A0A9X0AR71_9HELO</name>
<protein>
    <submittedName>
        <fullName evidence="1">Uncharacterized protein</fullName>
    </submittedName>
</protein>
<reference evidence="1" key="1">
    <citation type="submission" date="2022-11" db="EMBL/GenBank/DDBJ databases">
        <title>Genome Resource of Sclerotinia nivalis Strain SnTB1, a Plant Pathogen Isolated from American Ginseng.</title>
        <authorList>
            <person name="Fan S."/>
        </authorList>
    </citation>
    <scope>NUCLEOTIDE SEQUENCE</scope>
    <source>
        <strain evidence="1">SnTB1</strain>
    </source>
</reference>
<dbReference type="Proteomes" id="UP001152300">
    <property type="component" value="Unassembled WGS sequence"/>
</dbReference>
<accession>A0A9X0AR71</accession>